<dbReference type="Proteomes" id="UP000799291">
    <property type="component" value="Unassembled WGS sequence"/>
</dbReference>
<evidence type="ECO:0000313" key="2">
    <source>
        <dbReference type="Proteomes" id="UP000799291"/>
    </source>
</evidence>
<proteinExistence type="predicted"/>
<organism evidence="1 2">
    <name type="scientific">Lentithecium fluviatile CBS 122367</name>
    <dbReference type="NCBI Taxonomy" id="1168545"/>
    <lineage>
        <taxon>Eukaryota</taxon>
        <taxon>Fungi</taxon>
        <taxon>Dikarya</taxon>
        <taxon>Ascomycota</taxon>
        <taxon>Pezizomycotina</taxon>
        <taxon>Dothideomycetes</taxon>
        <taxon>Pleosporomycetidae</taxon>
        <taxon>Pleosporales</taxon>
        <taxon>Massarineae</taxon>
        <taxon>Lentitheciaceae</taxon>
        <taxon>Lentithecium</taxon>
    </lineage>
</organism>
<dbReference type="EMBL" id="MU005639">
    <property type="protein sequence ID" value="KAF2676108.1"/>
    <property type="molecule type" value="Genomic_DNA"/>
</dbReference>
<accession>A0A6G1IDC9</accession>
<keyword evidence="2" id="KW-1185">Reference proteome</keyword>
<protein>
    <submittedName>
        <fullName evidence="1">Uncharacterized protein</fullName>
    </submittedName>
</protein>
<name>A0A6G1IDC9_9PLEO</name>
<evidence type="ECO:0000313" key="1">
    <source>
        <dbReference type="EMBL" id="KAF2676108.1"/>
    </source>
</evidence>
<dbReference type="AlphaFoldDB" id="A0A6G1IDC9"/>
<reference evidence="1" key="1">
    <citation type="journal article" date="2020" name="Stud. Mycol.">
        <title>101 Dothideomycetes genomes: a test case for predicting lifestyles and emergence of pathogens.</title>
        <authorList>
            <person name="Haridas S."/>
            <person name="Albert R."/>
            <person name="Binder M."/>
            <person name="Bloem J."/>
            <person name="Labutti K."/>
            <person name="Salamov A."/>
            <person name="Andreopoulos B."/>
            <person name="Baker S."/>
            <person name="Barry K."/>
            <person name="Bills G."/>
            <person name="Bluhm B."/>
            <person name="Cannon C."/>
            <person name="Castanera R."/>
            <person name="Culley D."/>
            <person name="Daum C."/>
            <person name="Ezra D."/>
            <person name="Gonzalez J."/>
            <person name="Henrissat B."/>
            <person name="Kuo A."/>
            <person name="Liang C."/>
            <person name="Lipzen A."/>
            <person name="Lutzoni F."/>
            <person name="Magnuson J."/>
            <person name="Mondo S."/>
            <person name="Nolan M."/>
            <person name="Ohm R."/>
            <person name="Pangilinan J."/>
            <person name="Park H.-J."/>
            <person name="Ramirez L."/>
            <person name="Alfaro M."/>
            <person name="Sun H."/>
            <person name="Tritt A."/>
            <person name="Yoshinaga Y."/>
            <person name="Zwiers L.-H."/>
            <person name="Turgeon B."/>
            <person name="Goodwin S."/>
            <person name="Spatafora J."/>
            <person name="Crous P."/>
            <person name="Grigoriev I."/>
        </authorList>
    </citation>
    <scope>NUCLEOTIDE SEQUENCE</scope>
    <source>
        <strain evidence="1">CBS 122367</strain>
    </source>
</reference>
<gene>
    <name evidence="1" type="ORF">K458DRAFT_424964</name>
</gene>
<sequence>MPQIVPHPTLRPIFHVAPSDNARPVPAELSTSAERISDLYTSRVIWGVTTSAQAVLGTWIPLCAYLGMAGQAASRRYGMSDTPAWQGRRM</sequence>